<reference evidence="17" key="1">
    <citation type="journal article" date="2021" name="Mol. Ecol. Resour.">
        <title>Apolygus lucorum genome provides insights into omnivorousness and mesophyll feeding.</title>
        <authorList>
            <person name="Liu Y."/>
            <person name="Liu H."/>
            <person name="Wang H."/>
            <person name="Huang T."/>
            <person name="Liu B."/>
            <person name="Yang B."/>
            <person name="Yin L."/>
            <person name="Li B."/>
            <person name="Zhang Y."/>
            <person name="Zhang S."/>
            <person name="Jiang F."/>
            <person name="Zhang X."/>
            <person name="Ren Y."/>
            <person name="Wang B."/>
            <person name="Wang S."/>
            <person name="Lu Y."/>
            <person name="Wu K."/>
            <person name="Fan W."/>
            <person name="Wang G."/>
        </authorList>
    </citation>
    <scope>NUCLEOTIDE SEQUENCE</scope>
    <source>
        <strain evidence="17">12Hb</strain>
    </source>
</reference>
<dbReference type="InterPro" id="IPR011992">
    <property type="entry name" value="EF-hand-dom_pair"/>
</dbReference>
<comment type="similarity">
    <text evidence="3">Belongs to the 1-acyl-sn-glycerol-3-phosphate acyltransferase family.</text>
</comment>
<feature type="transmembrane region" description="Helical" evidence="15">
    <location>
        <begin position="117"/>
        <end position="150"/>
    </location>
</feature>
<keyword evidence="8" id="KW-0443">Lipid metabolism</keyword>
<dbReference type="PANTHER" id="PTHR23063:SF52">
    <property type="entry name" value="LYSOPHOSPHATIDYLCHOLINE ACYLTRANSFERASE"/>
    <property type="match status" value="1"/>
</dbReference>
<gene>
    <name evidence="17" type="ORF">GE061_003804</name>
</gene>
<dbReference type="GO" id="GO:0005783">
    <property type="term" value="C:endoplasmic reticulum"/>
    <property type="evidence" value="ECO:0007669"/>
    <property type="project" value="TreeGrafter"/>
</dbReference>
<evidence type="ECO:0000256" key="12">
    <source>
        <dbReference type="ARBA" id="ARBA00023315"/>
    </source>
</evidence>
<keyword evidence="6 15" id="KW-0812">Transmembrane</keyword>
<dbReference type="GO" id="GO:0042171">
    <property type="term" value="F:lysophosphatidic acid acyltransferase activity"/>
    <property type="evidence" value="ECO:0007669"/>
    <property type="project" value="TreeGrafter"/>
</dbReference>
<dbReference type="PANTHER" id="PTHR23063">
    <property type="entry name" value="PHOSPHOLIPID ACYLTRANSFERASE"/>
    <property type="match status" value="1"/>
</dbReference>
<evidence type="ECO:0000256" key="11">
    <source>
        <dbReference type="ARBA" id="ARBA00023264"/>
    </source>
</evidence>
<dbReference type="Pfam" id="PF01553">
    <property type="entry name" value="Acyltransferase"/>
    <property type="match status" value="1"/>
</dbReference>
<evidence type="ECO:0000256" key="10">
    <source>
        <dbReference type="ARBA" id="ARBA00023209"/>
    </source>
</evidence>
<feature type="region of interest" description="Disordered" evidence="14">
    <location>
        <begin position="39"/>
        <end position="83"/>
    </location>
</feature>
<evidence type="ECO:0000313" key="17">
    <source>
        <dbReference type="EMBL" id="KAF6203385.1"/>
    </source>
</evidence>
<dbReference type="SUPFAM" id="SSF69593">
    <property type="entry name" value="Glycerol-3-phosphate (1)-acyltransferase"/>
    <property type="match status" value="1"/>
</dbReference>
<evidence type="ECO:0000313" key="18">
    <source>
        <dbReference type="Proteomes" id="UP000466442"/>
    </source>
</evidence>
<evidence type="ECO:0000259" key="16">
    <source>
        <dbReference type="SMART" id="SM00563"/>
    </source>
</evidence>
<protein>
    <recommendedName>
        <fullName evidence="16">Phospholipid/glycerol acyltransferase domain-containing protein</fullName>
    </recommendedName>
</protein>
<name>A0A8S9X732_APOLU</name>
<dbReference type="SMART" id="SM00563">
    <property type="entry name" value="PlsC"/>
    <property type="match status" value="1"/>
</dbReference>
<dbReference type="GO" id="GO:0016020">
    <property type="term" value="C:membrane"/>
    <property type="evidence" value="ECO:0007669"/>
    <property type="project" value="UniProtKB-SubCell"/>
</dbReference>
<dbReference type="GO" id="GO:0008654">
    <property type="term" value="P:phospholipid biosynthetic process"/>
    <property type="evidence" value="ECO:0007669"/>
    <property type="project" value="UniProtKB-KW"/>
</dbReference>
<proteinExistence type="inferred from homology"/>
<comment type="subcellular location">
    <subcellularLocation>
        <location evidence="1">Membrane</location>
    </subcellularLocation>
</comment>
<dbReference type="AlphaFoldDB" id="A0A8S9X732"/>
<feature type="domain" description="Phospholipid/glycerol acyltransferase" evidence="16">
    <location>
        <begin position="200"/>
        <end position="322"/>
    </location>
</feature>
<evidence type="ECO:0000256" key="6">
    <source>
        <dbReference type="ARBA" id="ARBA00022692"/>
    </source>
</evidence>
<sequence>MKTRDVDADRDLFQDDSLDLEDDEFSIDWLRKADELEFESDEIDSPRRTSKENPLAGIGDAGKEPPDPQEVDESSSSSSRMKKKCTATEDILKGSSELINPFVHHLELTTTYEKLKAAILSVIVLPLRIGIIASLLVLAWCVALLGMWGITEEDFANKPLEGWRKKIKFLICNIVRLTYRAGGMSVKTIGKQASRSEAPILVGAPHSTFLDGVVVYHTNFPCILVRKESGSNIWLGSWLSGQNIWINMIMNYHQPLYVRRDNPESRHKSIQAIIERATSPLDWSQILIFPEGTTTNRSCLISFKPGAFYPGLPIQPMIIRYPNKMDTVTWTWDGPGALKILWQTLLQPHTFVEIEFLPVYNPSEDERRDPKLYAQNVRRLMAKELGIPTLDYTYQDCQLVSKAKKLSYSKDSIMLQAHQLRVQIGLSRTEIELKMIAESPKLLIGPGIPVSYSQFATLLNLNQMDPGAKELFSLFQKGGVLDLKEYLMCVVLVSSCSSKYEMVKKAFQMCGGDMSSYDFVILLRLILGVDDRTSKVIFREITPSNRHKRITYDMFEDYARTKAEFASYVGRRDRPAIEMKSEAKKVK</sequence>
<dbReference type="EMBL" id="WIXP02000011">
    <property type="protein sequence ID" value="KAF6203385.1"/>
    <property type="molecule type" value="Genomic_DNA"/>
</dbReference>
<keyword evidence="10" id="KW-0594">Phospholipid biosynthesis</keyword>
<keyword evidence="12" id="KW-0012">Acyltransferase</keyword>
<evidence type="ECO:0000256" key="4">
    <source>
        <dbReference type="ARBA" id="ARBA00022516"/>
    </source>
</evidence>
<evidence type="ECO:0000256" key="14">
    <source>
        <dbReference type="SAM" id="MobiDB-lite"/>
    </source>
</evidence>
<evidence type="ECO:0000256" key="1">
    <source>
        <dbReference type="ARBA" id="ARBA00004370"/>
    </source>
</evidence>
<evidence type="ECO:0000256" key="8">
    <source>
        <dbReference type="ARBA" id="ARBA00023098"/>
    </source>
</evidence>
<dbReference type="GO" id="GO:0008374">
    <property type="term" value="F:O-acyltransferase activity"/>
    <property type="evidence" value="ECO:0007669"/>
    <property type="project" value="InterPro"/>
</dbReference>
<keyword evidence="11" id="KW-1208">Phospholipid metabolism</keyword>
<comment type="pathway">
    <text evidence="2">Lipid metabolism; phospholipid metabolism.</text>
</comment>
<organism evidence="17 18">
    <name type="scientific">Apolygus lucorum</name>
    <name type="common">Small green plant bug</name>
    <name type="synonym">Lygocoris lucorum</name>
    <dbReference type="NCBI Taxonomy" id="248454"/>
    <lineage>
        <taxon>Eukaryota</taxon>
        <taxon>Metazoa</taxon>
        <taxon>Ecdysozoa</taxon>
        <taxon>Arthropoda</taxon>
        <taxon>Hexapoda</taxon>
        <taxon>Insecta</taxon>
        <taxon>Pterygota</taxon>
        <taxon>Neoptera</taxon>
        <taxon>Paraneoptera</taxon>
        <taxon>Hemiptera</taxon>
        <taxon>Heteroptera</taxon>
        <taxon>Panheteroptera</taxon>
        <taxon>Cimicomorpha</taxon>
        <taxon>Miridae</taxon>
        <taxon>Mirini</taxon>
        <taxon>Apolygus</taxon>
    </lineage>
</organism>
<evidence type="ECO:0000256" key="5">
    <source>
        <dbReference type="ARBA" id="ARBA00022679"/>
    </source>
</evidence>
<dbReference type="CDD" id="cd07991">
    <property type="entry name" value="LPLAT_LPCAT1-like"/>
    <property type="match status" value="1"/>
</dbReference>
<keyword evidence="18" id="KW-1185">Reference proteome</keyword>
<evidence type="ECO:0000256" key="13">
    <source>
        <dbReference type="ARBA" id="ARBA00025707"/>
    </source>
</evidence>
<dbReference type="SUPFAM" id="SSF47473">
    <property type="entry name" value="EF-hand"/>
    <property type="match status" value="1"/>
</dbReference>
<dbReference type="Proteomes" id="UP000466442">
    <property type="component" value="Unassembled WGS sequence"/>
</dbReference>
<keyword evidence="9 15" id="KW-0472">Membrane</keyword>
<dbReference type="InterPro" id="IPR002123">
    <property type="entry name" value="Plipid/glycerol_acylTrfase"/>
</dbReference>
<comment type="pathway">
    <text evidence="13">Phospholipid metabolism.</text>
</comment>
<evidence type="ECO:0000256" key="7">
    <source>
        <dbReference type="ARBA" id="ARBA00022989"/>
    </source>
</evidence>
<comment type="caution">
    <text evidence="17">The sequence shown here is derived from an EMBL/GenBank/DDBJ whole genome shotgun (WGS) entry which is preliminary data.</text>
</comment>
<evidence type="ECO:0000256" key="2">
    <source>
        <dbReference type="ARBA" id="ARBA00005074"/>
    </source>
</evidence>
<keyword evidence="4" id="KW-0444">Lipid biosynthesis</keyword>
<evidence type="ECO:0000256" key="15">
    <source>
        <dbReference type="SAM" id="Phobius"/>
    </source>
</evidence>
<evidence type="ECO:0000256" key="9">
    <source>
        <dbReference type="ARBA" id="ARBA00023136"/>
    </source>
</evidence>
<dbReference type="OrthoDB" id="272512at2759"/>
<accession>A0A8S9X732</accession>
<keyword evidence="7 15" id="KW-1133">Transmembrane helix</keyword>
<evidence type="ECO:0000256" key="3">
    <source>
        <dbReference type="ARBA" id="ARBA00008655"/>
    </source>
</evidence>
<dbReference type="InterPro" id="IPR045252">
    <property type="entry name" value="LPCAT1-like"/>
</dbReference>
<keyword evidence="5" id="KW-0808">Transferase</keyword>